<reference evidence="2" key="1">
    <citation type="journal article" date="2014" name="Int. J. Syst. Evol. Microbiol.">
        <title>Complete genome sequence of Corynebacterium casei LMG S-19264T (=DSM 44701T), isolated from a smear-ripened cheese.</title>
        <authorList>
            <consortium name="US DOE Joint Genome Institute (JGI-PGF)"/>
            <person name="Walter F."/>
            <person name="Albersmeier A."/>
            <person name="Kalinowski J."/>
            <person name="Ruckert C."/>
        </authorList>
    </citation>
    <scope>NUCLEOTIDE SEQUENCE</scope>
    <source>
        <strain evidence="2">KCTC 12343</strain>
    </source>
</reference>
<keyword evidence="4" id="KW-1185">Reference proteome</keyword>
<evidence type="ECO:0000313" key="4">
    <source>
        <dbReference type="Proteomes" id="UP000292307"/>
    </source>
</evidence>
<dbReference type="OrthoDB" id="7365051at2"/>
<dbReference type="SUPFAM" id="SSF159594">
    <property type="entry name" value="XCC0632-like"/>
    <property type="match status" value="1"/>
</dbReference>
<dbReference type="EMBL" id="CP036401">
    <property type="protein sequence ID" value="QBI04573.1"/>
    <property type="molecule type" value="Genomic_DNA"/>
</dbReference>
<evidence type="ECO:0000256" key="1">
    <source>
        <dbReference type="SAM" id="SignalP"/>
    </source>
</evidence>
<dbReference type="Gene3D" id="3.40.50.10610">
    <property type="entry name" value="ABC-type transport auxiliary lipoprotein component"/>
    <property type="match status" value="1"/>
</dbReference>
<reference evidence="2" key="3">
    <citation type="submission" date="2022-12" db="EMBL/GenBank/DDBJ databases">
        <authorList>
            <person name="Sun Q."/>
            <person name="Kim S."/>
        </authorList>
    </citation>
    <scope>NUCLEOTIDE SEQUENCE</scope>
    <source>
        <strain evidence="2">KCTC 12343</strain>
    </source>
</reference>
<dbReference type="EMBL" id="BMWV01000001">
    <property type="protein sequence ID" value="GGY28387.1"/>
    <property type="molecule type" value="Genomic_DNA"/>
</dbReference>
<protein>
    <recommendedName>
        <fullName evidence="6">DUF4410 domain-containing protein</fullName>
    </recommendedName>
</protein>
<dbReference type="RefSeq" id="WP_131148634.1">
    <property type="nucleotide sequence ID" value="NZ_BMWV01000001.1"/>
</dbReference>
<sequence length="183" mass="19281">MSFLPFSCRSFLSASFVVASLLTLGGCASPVVHDALVPVSLQVAKHHPQTVAVTTSGGSETSAAGKSQVADAELQKAVADAITQSRTFSRVVEGKNGDYTLTVTIFNLSQPSFGFSFTVGVEMGWTLTRTSTGEKVWQESIKSEHTATASDAFAGVVRLRLATEGAVRNNIQQGITKLSALQL</sequence>
<proteinExistence type="predicted"/>
<keyword evidence="1" id="KW-0732">Signal</keyword>
<evidence type="ECO:0008006" key="6">
    <source>
        <dbReference type="Google" id="ProtNLM"/>
    </source>
</evidence>
<feature type="signal peptide" evidence="1">
    <location>
        <begin position="1"/>
        <end position="19"/>
    </location>
</feature>
<evidence type="ECO:0000313" key="3">
    <source>
        <dbReference type="EMBL" id="QBI04573.1"/>
    </source>
</evidence>
<feature type="chain" id="PRO_5044602042" description="DUF4410 domain-containing protein" evidence="1">
    <location>
        <begin position="20"/>
        <end position="183"/>
    </location>
</feature>
<evidence type="ECO:0000313" key="5">
    <source>
        <dbReference type="Proteomes" id="UP000628442"/>
    </source>
</evidence>
<accession>A0A411X6V3</accession>
<reference evidence="3 4" key="2">
    <citation type="submission" date="2019-02" db="EMBL/GenBank/DDBJ databases">
        <title>Draft Genome Sequences of Six Type Strains of the Genus Massilia.</title>
        <authorList>
            <person name="Miess H."/>
            <person name="Frediansyhah A."/>
            <person name="Gross H."/>
        </authorList>
    </citation>
    <scope>NUCLEOTIDE SEQUENCE [LARGE SCALE GENOMIC DNA]</scope>
    <source>
        <strain evidence="3 4">DSM 17472</strain>
    </source>
</reference>
<evidence type="ECO:0000313" key="2">
    <source>
        <dbReference type="EMBL" id="GGY28387.1"/>
    </source>
</evidence>
<name>A0A411X6V3_9BURK</name>
<gene>
    <name evidence="3" type="ORF">EYF70_29935</name>
    <name evidence="2" type="ORF">GCM10007387_08160</name>
</gene>
<dbReference type="Proteomes" id="UP000292307">
    <property type="component" value="Chromosome"/>
</dbReference>
<organism evidence="2 5">
    <name type="scientific">Pseudoduganella albidiflava</name>
    <dbReference type="NCBI Taxonomy" id="321983"/>
    <lineage>
        <taxon>Bacteria</taxon>
        <taxon>Pseudomonadati</taxon>
        <taxon>Pseudomonadota</taxon>
        <taxon>Betaproteobacteria</taxon>
        <taxon>Burkholderiales</taxon>
        <taxon>Oxalobacteraceae</taxon>
        <taxon>Telluria group</taxon>
        <taxon>Pseudoduganella</taxon>
    </lineage>
</organism>
<dbReference type="AlphaFoldDB" id="A0A411X6V3"/>
<dbReference type="Proteomes" id="UP000628442">
    <property type="component" value="Unassembled WGS sequence"/>
</dbReference>